<accession>A0A060ZC84</accession>
<dbReference type="PANTHER" id="PTHR45444">
    <property type="entry name" value="XANTHINE DEHYDROGENASE"/>
    <property type="match status" value="1"/>
</dbReference>
<dbReference type="STRING" id="8022.A0A060ZC84"/>
<name>A0A060ZC84_ONCMY</name>
<reference evidence="2" key="1">
    <citation type="journal article" date="2014" name="Nat. Commun.">
        <title>The rainbow trout genome provides novel insights into evolution after whole-genome duplication in vertebrates.</title>
        <authorList>
            <person name="Berthelot C."/>
            <person name="Brunet F."/>
            <person name="Chalopin D."/>
            <person name="Juanchich A."/>
            <person name="Bernard M."/>
            <person name="Noel B."/>
            <person name="Bento P."/>
            <person name="Da Silva C."/>
            <person name="Labadie K."/>
            <person name="Alberti A."/>
            <person name="Aury J.M."/>
            <person name="Louis A."/>
            <person name="Dehais P."/>
            <person name="Bardou P."/>
            <person name="Montfort J."/>
            <person name="Klopp C."/>
            <person name="Cabau C."/>
            <person name="Gaspin C."/>
            <person name="Thorgaard G.H."/>
            <person name="Boussaha M."/>
            <person name="Quillet E."/>
            <person name="Guyomard R."/>
            <person name="Galiana D."/>
            <person name="Bobe J."/>
            <person name="Volff J.N."/>
            <person name="Genet C."/>
            <person name="Wincker P."/>
            <person name="Jaillon O."/>
            <person name="Roest Crollius H."/>
            <person name="Guiguen Y."/>
        </authorList>
    </citation>
    <scope>NUCLEOTIDE SEQUENCE [LARGE SCALE GENOMIC DNA]</scope>
</reference>
<dbReference type="InterPro" id="IPR016208">
    <property type="entry name" value="Ald_Oxase/xanthine_DH-like"/>
</dbReference>
<dbReference type="InterPro" id="IPR002888">
    <property type="entry name" value="2Fe-2S-bd"/>
</dbReference>
<dbReference type="Gene3D" id="1.10.150.120">
    <property type="entry name" value="[2Fe-2S]-binding domain"/>
    <property type="match status" value="1"/>
</dbReference>
<dbReference type="GO" id="GO:0005506">
    <property type="term" value="F:iron ion binding"/>
    <property type="evidence" value="ECO:0007669"/>
    <property type="project" value="InterPro"/>
</dbReference>
<dbReference type="InterPro" id="IPR036884">
    <property type="entry name" value="2Fe-2S-bd_dom_sf"/>
</dbReference>
<organism evidence="2 3">
    <name type="scientific">Oncorhynchus mykiss</name>
    <name type="common">Rainbow trout</name>
    <name type="synonym">Salmo gairdneri</name>
    <dbReference type="NCBI Taxonomy" id="8022"/>
    <lineage>
        <taxon>Eukaryota</taxon>
        <taxon>Metazoa</taxon>
        <taxon>Chordata</taxon>
        <taxon>Craniata</taxon>
        <taxon>Vertebrata</taxon>
        <taxon>Euteleostomi</taxon>
        <taxon>Actinopterygii</taxon>
        <taxon>Neopterygii</taxon>
        <taxon>Teleostei</taxon>
        <taxon>Protacanthopterygii</taxon>
        <taxon>Salmoniformes</taxon>
        <taxon>Salmonidae</taxon>
        <taxon>Salmoninae</taxon>
        <taxon>Oncorhynchus</taxon>
    </lineage>
</organism>
<dbReference type="Proteomes" id="UP000193380">
    <property type="component" value="Unassembled WGS sequence"/>
</dbReference>
<proteinExistence type="predicted"/>
<dbReference type="GO" id="GO:0016491">
    <property type="term" value="F:oxidoreductase activity"/>
    <property type="evidence" value="ECO:0007669"/>
    <property type="project" value="InterPro"/>
</dbReference>
<dbReference type="PANTHER" id="PTHR45444:SF3">
    <property type="entry name" value="XANTHINE DEHYDROGENASE"/>
    <property type="match status" value="1"/>
</dbReference>
<dbReference type="PaxDb" id="8022-A0A060ZC84"/>
<dbReference type="Pfam" id="PF01799">
    <property type="entry name" value="Fer2_2"/>
    <property type="match status" value="1"/>
</dbReference>
<evidence type="ECO:0000259" key="1">
    <source>
        <dbReference type="Pfam" id="PF01799"/>
    </source>
</evidence>
<gene>
    <name evidence="2" type="ORF">GSONMT00037425001</name>
</gene>
<feature type="domain" description="[2Fe-2S]-binding" evidence="1">
    <location>
        <begin position="1"/>
        <end position="38"/>
    </location>
</feature>
<reference evidence="2" key="2">
    <citation type="submission" date="2014-03" db="EMBL/GenBank/DDBJ databases">
        <authorList>
            <person name="Genoscope - CEA"/>
        </authorList>
    </citation>
    <scope>NUCLEOTIDE SEQUENCE</scope>
</reference>
<sequence>MSMYALLRNNPTPRMADIEEAFQGNLCRCTGYRPILEGYKTFTKERSCCGGKGMENGCCMTNRVETKGYTDESANSTSVLPAPLYNPADFLPLDPTQEIIFPPELMVDTLTHQYTRGLNTNTYPYPSLY</sequence>
<dbReference type="AlphaFoldDB" id="A0A060ZC84"/>
<feature type="non-terminal residue" evidence="2">
    <location>
        <position position="129"/>
    </location>
</feature>
<evidence type="ECO:0000313" key="3">
    <source>
        <dbReference type="Proteomes" id="UP000193380"/>
    </source>
</evidence>
<protein>
    <recommendedName>
        <fullName evidence="1">[2Fe-2S]-binding domain-containing protein</fullName>
    </recommendedName>
</protein>
<dbReference type="SUPFAM" id="SSF47741">
    <property type="entry name" value="CO dehydrogenase ISP C-domain like"/>
    <property type="match status" value="1"/>
</dbReference>
<evidence type="ECO:0000313" key="2">
    <source>
        <dbReference type="EMBL" id="CDQ99274.1"/>
    </source>
</evidence>
<dbReference type="EMBL" id="FR944971">
    <property type="protein sequence ID" value="CDQ99274.1"/>
    <property type="molecule type" value="Genomic_DNA"/>
</dbReference>